<keyword evidence="4" id="KW-0560">Oxidoreductase</keyword>
<reference evidence="6" key="1">
    <citation type="journal article" date="2023" name="IMA Fungus">
        <title>Comparative genomic study of the Penicillium genus elucidates a diverse pangenome and 15 lateral gene transfer events.</title>
        <authorList>
            <person name="Petersen C."/>
            <person name="Sorensen T."/>
            <person name="Nielsen M.R."/>
            <person name="Sondergaard T.E."/>
            <person name="Sorensen J.L."/>
            <person name="Fitzpatrick D.A."/>
            <person name="Frisvad J.C."/>
            <person name="Nielsen K.L."/>
        </authorList>
    </citation>
    <scope>NUCLEOTIDE SEQUENCE</scope>
    <source>
        <strain evidence="6">IBT 17514</strain>
    </source>
</reference>
<evidence type="ECO:0000256" key="1">
    <source>
        <dbReference type="ARBA" id="ARBA00005466"/>
    </source>
</evidence>
<dbReference type="InterPro" id="IPR050416">
    <property type="entry name" value="FAD-linked_Oxidoreductase"/>
</dbReference>
<dbReference type="InterPro" id="IPR006094">
    <property type="entry name" value="Oxid_FAD_bind_N"/>
</dbReference>
<keyword evidence="7" id="KW-1185">Reference proteome</keyword>
<dbReference type="Gene3D" id="3.30.465.10">
    <property type="match status" value="1"/>
</dbReference>
<reference evidence="6" key="2">
    <citation type="submission" date="2023-01" db="EMBL/GenBank/DDBJ databases">
        <authorList>
            <person name="Petersen C."/>
        </authorList>
    </citation>
    <scope>NUCLEOTIDE SEQUENCE</scope>
    <source>
        <strain evidence="6">IBT 17514</strain>
    </source>
</reference>
<dbReference type="PANTHER" id="PTHR42973:SF22">
    <property type="entry name" value="FAD-BINDING PCMH-TYPE DOMAIN-CONTAINING PROTEIN-RELATED"/>
    <property type="match status" value="1"/>
</dbReference>
<evidence type="ECO:0000313" key="7">
    <source>
        <dbReference type="Proteomes" id="UP001215712"/>
    </source>
</evidence>
<dbReference type="Gene3D" id="3.30.43.10">
    <property type="entry name" value="Uridine Diphospho-n-acetylenolpyruvylglucosamine Reductase, domain 2"/>
    <property type="match status" value="1"/>
</dbReference>
<dbReference type="EMBL" id="JAQJAN010000001">
    <property type="protein sequence ID" value="KAJ5741195.1"/>
    <property type="molecule type" value="Genomic_DNA"/>
</dbReference>
<dbReference type="SUPFAM" id="SSF56176">
    <property type="entry name" value="FAD-binding/transporter-associated domain-like"/>
    <property type="match status" value="1"/>
</dbReference>
<feature type="domain" description="FAD-binding PCMH-type" evidence="5">
    <location>
        <begin position="47"/>
        <end position="229"/>
    </location>
</feature>
<dbReference type="PANTHER" id="PTHR42973">
    <property type="entry name" value="BINDING OXIDOREDUCTASE, PUTATIVE (AFU_ORTHOLOGUE AFUA_1G17690)-RELATED"/>
    <property type="match status" value="1"/>
</dbReference>
<dbReference type="Pfam" id="PF01565">
    <property type="entry name" value="FAD_binding_4"/>
    <property type="match status" value="1"/>
</dbReference>
<dbReference type="InterPro" id="IPR016166">
    <property type="entry name" value="FAD-bd_PCMH"/>
</dbReference>
<dbReference type="InterPro" id="IPR016167">
    <property type="entry name" value="FAD-bd_PCMH_sub1"/>
</dbReference>
<evidence type="ECO:0000256" key="3">
    <source>
        <dbReference type="ARBA" id="ARBA00022827"/>
    </source>
</evidence>
<proteinExistence type="inferred from homology"/>
<sequence>MADLSNAFKLSNCGQALLAKLGSDVVSFLGTTVYQSSNETYFSKQNSDLQPHCILSPRSAQEVSDILTTALPIFKPPHASDRFEYCPIAIRSGGHFFPTGSSNIENGITIDLRHLNSINVHEDQQIVSIGPGATWGDVYAKLDPLHLSVAGARAAQVGVGGISVGGGISFFSTQHGWTCDSLIRAEVVLSDGRILVADEENHPELLIALRGGGGNLGIVTRLDFRMFKQGLVWGGHVFQSVETIEGQIKALSAMSTETFHEGQARGYDENAAIIMSFGFAAGRGAVVVNNMVYADSDSLEKDGEKVKPPGTFQPFLELPQIFDTLRVAPLHDISIELGSYSPSGKRQLRLVTTHDTLETMLNAVYQRWNTSLDSIRNVPGIVWAVSLEPLPAALYKQATKNSLGLEETNNSLMITLLSATWDNPADDVKVERTAKTLFAAIEEDSHRLGAHHPFIYLNYAAPWQDPIASYGSESIERIRRVSREVDPQGAFFRMMPSRFKIPE</sequence>
<evidence type="ECO:0000259" key="5">
    <source>
        <dbReference type="PROSITE" id="PS51387"/>
    </source>
</evidence>
<comment type="similarity">
    <text evidence="1">Belongs to the oxygen-dependent FAD-linked oxidoreductase family.</text>
</comment>
<dbReference type="GO" id="GO:0071949">
    <property type="term" value="F:FAD binding"/>
    <property type="evidence" value="ECO:0007669"/>
    <property type="project" value="InterPro"/>
</dbReference>
<dbReference type="AlphaFoldDB" id="A0AAD6HXK6"/>
<evidence type="ECO:0000256" key="2">
    <source>
        <dbReference type="ARBA" id="ARBA00022630"/>
    </source>
</evidence>
<dbReference type="Proteomes" id="UP001215712">
    <property type="component" value="Unassembled WGS sequence"/>
</dbReference>
<comment type="caution">
    <text evidence="6">The sequence shown here is derived from an EMBL/GenBank/DDBJ whole genome shotgun (WGS) entry which is preliminary data.</text>
</comment>
<accession>A0AAD6HXK6</accession>
<dbReference type="InterPro" id="IPR036318">
    <property type="entry name" value="FAD-bd_PCMH-like_sf"/>
</dbReference>
<keyword evidence="3" id="KW-0274">FAD</keyword>
<evidence type="ECO:0000313" key="6">
    <source>
        <dbReference type="EMBL" id="KAJ5741195.1"/>
    </source>
</evidence>
<dbReference type="Gene3D" id="3.40.462.20">
    <property type="match status" value="1"/>
</dbReference>
<dbReference type="GO" id="GO:0016491">
    <property type="term" value="F:oxidoreductase activity"/>
    <property type="evidence" value="ECO:0007669"/>
    <property type="project" value="UniProtKB-KW"/>
</dbReference>
<name>A0AAD6HXK6_9EURO</name>
<dbReference type="InterPro" id="IPR016169">
    <property type="entry name" value="FAD-bd_PCMH_sub2"/>
</dbReference>
<organism evidence="6 7">
    <name type="scientific">Penicillium malachiteum</name>
    <dbReference type="NCBI Taxonomy" id="1324776"/>
    <lineage>
        <taxon>Eukaryota</taxon>
        <taxon>Fungi</taxon>
        <taxon>Dikarya</taxon>
        <taxon>Ascomycota</taxon>
        <taxon>Pezizomycotina</taxon>
        <taxon>Eurotiomycetes</taxon>
        <taxon>Eurotiomycetidae</taxon>
        <taxon>Eurotiales</taxon>
        <taxon>Aspergillaceae</taxon>
        <taxon>Penicillium</taxon>
    </lineage>
</organism>
<gene>
    <name evidence="6" type="ORF">N7493_001067</name>
</gene>
<protein>
    <submittedName>
        <fullName evidence="6">Oxidoreductase FAD-binding protein</fullName>
    </submittedName>
</protein>
<evidence type="ECO:0000256" key="4">
    <source>
        <dbReference type="ARBA" id="ARBA00023002"/>
    </source>
</evidence>
<dbReference type="PROSITE" id="PS51387">
    <property type="entry name" value="FAD_PCMH"/>
    <property type="match status" value="1"/>
</dbReference>
<keyword evidence="2" id="KW-0285">Flavoprotein</keyword>